<protein>
    <submittedName>
        <fullName evidence="1">Uncharacterized protein</fullName>
    </submittedName>
</protein>
<sequence>MIAERAIRFLRSLGGASSTLVSRNVFVFSIGLLSMPRGNSIIDGHLSMLYSLSWTSSVKAELLDGRSSVPLITHDDMACFMFDFGVDHDQRLPAAQEHPWDPMAQFLLLDVILDSRSQQRLLPLLAV</sequence>
<evidence type="ECO:0000313" key="1">
    <source>
        <dbReference type="EMBL" id="KAF4619436.1"/>
    </source>
</evidence>
<dbReference type="AlphaFoldDB" id="A0A8H4VQS1"/>
<proteinExistence type="predicted"/>
<keyword evidence="2" id="KW-1185">Reference proteome</keyword>
<name>A0A8H4VQS1_9AGAR</name>
<evidence type="ECO:0000313" key="2">
    <source>
        <dbReference type="Proteomes" id="UP000521872"/>
    </source>
</evidence>
<gene>
    <name evidence="1" type="ORF">D9613_004671</name>
</gene>
<organism evidence="1 2">
    <name type="scientific">Agrocybe pediades</name>
    <dbReference type="NCBI Taxonomy" id="84607"/>
    <lineage>
        <taxon>Eukaryota</taxon>
        <taxon>Fungi</taxon>
        <taxon>Dikarya</taxon>
        <taxon>Basidiomycota</taxon>
        <taxon>Agaricomycotina</taxon>
        <taxon>Agaricomycetes</taxon>
        <taxon>Agaricomycetidae</taxon>
        <taxon>Agaricales</taxon>
        <taxon>Agaricineae</taxon>
        <taxon>Strophariaceae</taxon>
        <taxon>Agrocybe</taxon>
    </lineage>
</organism>
<dbReference type="Proteomes" id="UP000521872">
    <property type="component" value="Unassembled WGS sequence"/>
</dbReference>
<dbReference type="EMBL" id="JAACJL010000016">
    <property type="protein sequence ID" value="KAF4619436.1"/>
    <property type="molecule type" value="Genomic_DNA"/>
</dbReference>
<reference evidence="1 2" key="1">
    <citation type="submission" date="2019-12" db="EMBL/GenBank/DDBJ databases">
        <authorList>
            <person name="Floudas D."/>
            <person name="Bentzer J."/>
            <person name="Ahren D."/>
            <person name="Johansson T."/>
            <person name="Persson P."/>
            <person name="Tunlid A."/>
        </authorList>
    </citation>
    <scope>NUCLEOTIDE SEQUENCE [LARGE SCALE GENOMIC DNA]</scope>
    <source>
        <strain evidence="1 2">CBS 102.39</strain>
    </source>
</reference>
<comment type="caution">
    <text evidence="1">The sequence shown here is derived from an EMBL/GenBank/DDBJ whole genome shotgun (WGS) entry which is preliminary data.</text>
</comment>
<accession>A0A8H4VQS1</accession>